<evidence type="ECO:0000313" key="3">
    <source>
        <dbReference type="Proteomes" id="UP001150217"/>
    </source>
</evidence>
<keyword evidence="1" id="KW-0472">Membrane</keyword>
<sequence>MMVRWHLWFVAFETCLIFSFIEIPLRFKPRNSYLNTTARHYLFTLHIIPYNIRFLWRFTRLQFPCARRQNYITLHDLSLCPRVSDRVSVSLFQSLRLQTPSTLFTATPPPPCPLLLRLDFGGVMNDSLVGLRNSMCVFSRPWSSYQFSLWATTFTVDFDCFSL</sequence>
<evidence type="ECO:0008006" key="4">
    <source>
        <dbReference type="Google" id="ProtNLM"/>
    </source>
</evidence>
<feature type="transmembrane region" description="Helical" evidence="1">
    <location>
        <begin position="6"/>
        <end position="25"/>
    </location>
</feature>
<evidence type="ECO:0000313" key="2">
    <source>
        <dbReference type="EMBL" id="KAJ4464181.1"/>
    </source>
</evidence>
<keyword evidence="1" id="KW-0812">Transmembrane</keyword>
<dbReference type="EMBL" id="JANVFT010000145">
    <property type="protein sequence ID" value="KAJ4464181.1"/>
    <property type="molecule type" value="Genomic_DNA"/>
</dbReference>
<evidence type="ECO:0000256" key="1">
    <source>
        <dbReference type="SAM" id="Phobius"/>
    </source>
</evidence>
<keyword evidence="1" id="KW-1133">Transmembrane helix</keyword>
<organism evidence="2 3">
    <name type="scientific">Lentinula lateritia</name>
    <dbReference type="NCBI Taxonomy" id="40482"/>
    <lineage>
        <taxon>Eukaryota</taxon>
        <taxon>Fungi</taxon>
        <taxon>Dikarya</taxon>
        <taxon>Basidiomycota</taxon>
        <taxon>Agaricomycotina</taxon>
        <taxon>Agaricomycetes</taxon>
        <taxon>Agaricomycetidae</taxon>
        <taxon>Agaricales</taxon>
        <taxon>Marasmiineae</taxon>
        <taxon>Omphalotaceae</taxon>
        <taxon>Lentinula</taxon>
    </lineage>
</organism>
<proteinExistence type="predicted"/>
<accession>A0ABQ8UWV3</accession>
<gene>
    <name evidence="2" type="ORF">C8R41DRAFT_131626</name>
</gene>
<protein>
    <recommendedName>
        <fullName evidence="4">Secreted protein</fullName>
    </recommendedName>
</protein>
<comment type="caution">
    <text evidence="2">The sequence shown here is derived from an EMBL/GenBank/DDBJ whole genome shotgun (WGS) entry which is preliminary data.</text>
</comment>
<name>A0ABQ8UWV3_9AGAR</name>
<reference evidence="2" key="1">
    <citation type="submission" date="2022-08" db="EMBL/GenBank/DDBJ databases">
        <title>A Global Phylogenomic Analysis of the Shiitake Genus Lentinula.</title>
        <authorList>
            <consortium name="DOE Joint Genome Institute"/>
            <person name="Sierra-Patev S."/>
            <person name="Min B."/>
            <person name="Naranjo-Ortiz M."/>
            <person name="Looney B."/>
            <person name="Konkel Z."/>
            <person name="Slot J.C."/>
            <person name="Sakamoto Y."/>
            <person name="Steenwyk J.L."/>
            <person name="Rokas A."/>
            <person name="Carro J."/>
            <person name="Camarero S."/>
            <person name="Ferreira P."/>
            <person name="Molpeceres G."/>
            <person name="Ruiz-Duenas F.J."/>
            <person name="Serrano A."/>
            <person name="Henrissat B."/>
            <person name="Drula E."/>
            <person name="Hughes K.W."/>
            <person name="Mata J.L."/>
            <person name="Ishikawa N.K."/>
            <person name="Vargas-Isla R."/>
            <person name="Ushijima S."/>
            <person name="Smith C.A."/>
            <person name="Ahrendt S."/>
            <person name="Andreopoulos W."/>
            <person name="He G."/>
            <person name="Labutti K."/>
            <person name="Lipzen A."/>
            <person name="Ng V."/>
            <person name="Riley R."/>
            <person name="Sandor L."/>
            <person name="Barry K."/>
            <person name="Martinez A.T."/>
            <person name="Xiao Y."/>
            <person name="Gibbons J.G."/>
            <person name="Terashima K."/>
            <person name="Grigoriev I.V."/>
            <person name="Hibbett D.S."/>
        </authorList>
    </citation>
    <scope>NUCLEOTIDE SEQUENCE</scope>
    <source>
        <strain evidence="2">RHP3577 ss4</strain>
    </source>
</reference>
<dbReference type="Proteomes" id="UP001150217">
    <property type="component" value="Unassembled WGS sequence"/>
</dbReference>
<keyword evidence="3" id="KW-1185">Reference proteome</keyword>